<dbReference type="EMBL" id="FMVW01000002">
    <property type="protein sequence ID" value="SCZ32583.1"/>
    <property type="molecule type" value="Genomic_DNA"/>
</dbReference>
<dbReference type="Proteomes" id="UP000199347">
    <property type="component" value="Unassembled WGS sequence"/>
</dbReference>
<reference evidence="2" key="1">
    <citation type="submission" date="2016-10" db="EMBL/GenBank/DDBJ databases">
        <authorList>
            <person name="Varghese N."/>
            <person name="Submissions S."/>
        </authorList>
    </citation>
    <scope>NUCLEOTIDE SEQUENCE [LARGE SCALE GENOMIC DNA]</scope>
    <source>
        <strain evidence="2">DSM 2698</strain>
    </source>
</reference>
<dbReference type="RefSeq" id="WP_092811197.1">
    <property type="nucleotide sequence ID" value="NZ_FMVW01000002.1"/>
</dbReference>
<proteinExistence type="predicted"/>
<dbReference type="OrthoDB" id="242138at2"/>
<evidence type="ECO:0000313" key="2">
    <source>
        <dbReference type="Proteomes" id="UP000199347"/>
    </source>
</evidence>
<organism evidence="1 2">
    <name type="scientific">Afifella marina DSM 2698</name>
    <dbReference type="NCBI Taxonomy" id="1120955"/>
    <lineage>
        <taxon>Bacteria</taxon>
        <taxon>Pseudomonadati</taxon>
        <taxon>Pseudomonadota</taxon>
        <taxon>Alphaproteobacteria</taxon>
        <taxon>Hyphomicrobiales</taxon>
        <taxon>Afifellaceae</taxon>
        <taxon>Afifella</taxon>
    </lineage>
</organism>
<gene>
    <name evidence="1" type="ORF">SAMN03080610_01548</name>
</gene>
<dbReference type="AlphaFoldDB" id="A0A1G5N5C6"/>
<evidence type="ECO:0000313" key="1">
    <source>
        <dbReference type="EMBL" id="SCZ32583.1"/>
    </source>
</evidence>
<accession>A0A1G5N5C6</accession>
<name>A0A1G5N5C6_AFIMA</name>
<keyword evidence="2" id="KW-1185">Reference proteome</keyword>
<dbReference type="InterPro" id="IPR041289">
    <property type="entry name" value="Bact_RF_family3"/>
</dbReference>
<dbReference type="STRING" id="1120955.SAMN03080610_01548"/>
<protein>
    <recommendedName>
        <fullName evidence="3">ERF1 domain-containing protein 3</fullName>
    </recommendedName>
</protein>
<sequence>MKRDWIRDLAERTGFPKISIYLPMEMRSAETLQNPTRLKNALAEARRKLQEAEEGSDADALLGPAEERLEDFDFWQNQDQSLAVLIDESGTQWIKLPGEVEELSLVGERFYLRPLIRIFSSAGHGYLLCVTRDDVQFYKVRKHDLRPVDVPNMPKSLAKFRGMTEFDGNVGFHSNASGGQQGGSAGVPQYHSLGPSPEDYNEVELDEFLGQIAKAVDHKLGGAGAPLVIAAEPRTLGHLQNKLHYKGASEENLKVDPASKSEPQLHQASWSLMQPEVEGDRRDALERLKARLKDKSSDGALRDINEIARASIEGRLEAVFIARSAHLWGTYNSDEHAVHVVEEPGPGQSDLIDFVAVRALQAGGSIYSMEGETAESLGPVAALTRY</sequence>
<evidence type="ECO:0008006" key="3">
    <source>
        <dbReference type="Google" id="ProtNLM"/>
    </source>
</evidence>
<dbReference type="Pfam" id="PF18845">
    <property type="entry name" value="baeRF_family3"/>
    <property type="match status" value="1"/>
</dbReference>